<evidence type="ECO:0000313" key="2">
    <source>
        <dbReference type="Proteomes" id="UP001461498"/>
    </source>
</evidence>
<organism evidence="1 2">
    <name type="scientific">Rhynocoris fuscipes</name>
    <dbReference type="NCBI Taxonomy" id="488301"/>
    <lineage>
        <taxon>Eukaryota</taxon>
        <taxon>Metazoa</taxon>
        <taxon>Ecdysozoa</taxon>
        <taxon>Arthropoda</taxon>
        <taxon>Hexapoda</taxon>
        <taxon>Insecta</taxon>
        <taxon>Pterygota</taxon>
        <taxon>Neoptera</taxon>
        <taxon>Paraneoptera</taxon>
        <taxon>Hemiptera</taxon>
        <taxon>Heteroptera</taxon>
        <taxon>Panheteroptera</taxon>
        <taxon>Cimicomorpha</taxon>
        <taxon>Reduviidae</taxon>
        <taxon>Harpactorinae</taxon>
        <taxon>Harpactorini</taxon>
        <taxon>Rhynocoris</taxon>
    </lineage>
</organism>
<evidence type="ECO:0000313" key="1">
    <source>
        <dbReference type="EMBL" id="KAK9500800.1"/>
    </source>
</evidence>
<accession>A0AAW1CTH7</accession>
<dbReference type="EMBL" id="JAPXFL010000010">
    <property type="protein sequence ID" value="KAK9500800.1"/>
    <property type="molecule type" value="Genomic_DNA"/>
</dbReference>
<proteinExistence type="predicted"/>
<name>A0AAW1CTH7_9HEMI</name>
<keyword evidence="2" id="KW-1185">Reference proteome</keyword>
<comment type="caution">
    <text evidence="1">The sequence shown here is derived from an EMBL/GenBank/DDBJ whole genome shotgun (WGS) entry which is preliminary data.</text>
</comment>
<dbReference type="Proteomes" id="UP001461498">
    <property type="component" value="Unassembled WGS sequence"/>
</dbReference>
<protein>
    <submittedName>
        <fullName evidence="1">Uncharacterized protein</fullName>
    </submittedName>
</protein>
<dbReference type="AlphaFoldDB" id="A0AAW1CTH7"/>
<reference evidence="1 2" key="1">
    <citation type="submission" date="2022-12" db="EMBL/GenBank/DDBJ databases">
        <title>Chromosome-level genome assembly of true bugs.</title>
        <authorList>
            <person name="Ma L."/>
            <person name="Li H."/>
        </authorList>
    </citation>
    <scope>NUCLEOTIDE SEQUENCE [LARGE SCALE GENOMIC DNA]</scope>
    <source>
        <strain evidence="1">Lab_2022b</strain>
    </source>
</reference>
<gene>
    <name evidence="1" type="ORF">O3M35_001995</name>
</gene>
<sequence>MGTSCLGPHLLYVHHAKYPSHSFISLPDVPSTTGSLSLYSLPPDISLLLSDSSPHIPNIFLFLQDQNLY</sequence>